<dbReference type="EMBL" id="JYDP01006943">
    <property type="protein sequence ID" value="KRY80241.1"/>
    <property type="molecule type" value="Genomic_DNA"/>
</dbReference>
<proteinExistence type="predicted"/>
<organism evidence="1 2">
    <name type="scientific">Trichinella zimbabwensis</name>
    <dbReference type="NCBI Taxonomy" id="268475"/>
    <lineage>
        <taxon>Eukaryota</taxon>
        <taxon>Metazoa</taxon>
        <taxon>Ecdysozoa</taxon>
        <taxon>Nematoda</taxon>
        <taxon>Enoplea</taxon>
        <taxon>Dorylaimia</taxon>
        <taxon>Trichinellida</taxon>
        <taxon>Trichinellidae</taxon>
        <taxon>Trichinella</taxon>
    </lineage>
</organism>
<evidence type="ECO:0000313" key="1">
    <source>
        <dbReference type="EMBL" id="KRY80241.1"/>
    </source>
</evidence>
<protein>
    <submittedName>
        <fullName evidence="1">Uncharacterized protein</fullName>
    </submittedName>
</protein>
<comment type="caution">
    <text evidence="1">The sequence shown here is derived from an EMBL/GenBank/DDBJ whole genome shotgun (WGS) entry which is preliminary data.</text>
</comment>
<dbReference type="Proteomes" id="UP000055024">
    <property type="component" value="Unassembled WGS sequence"/>
</dbReference>
<evidence type="ECO:0000313" key="2">
    <source>
        <dbReference type="Proteomes" id="UP000055024"/>
    </source>
</evidence>
<gene>
    <name evidence="1" type="ORF">T11_1928</name>
</gene>
<keyword evidence="2" id="KW-1185">Reference proteome</keyword>
<dbReference type="AlphaFoldDB" id="A0A0V1F313"/>
<sequence>MKQAAVYAKEVHSYAEETVESLECTTLSQGLNPRTWKAI</sequence>
<reference evidence="1 2" key="1">
    <citation type="submission" date="2015-01" db="EMBL/GenBank/DDBJ databases">
        <title>Evolution of Trichinella species and genotypes.</title>
        <authorList>
            <person name="Korhonen P.K."/>
            <person name="Edoardo P."/>
            <person name="Giuseppe L.R."/>
            <person name="Gasser R.B."/>
        </authorList>
    </citation>
    <scope>NUCLEOTIDE SEQUENCE [LARGE SCALE GENOMIC DNA]</scope>
    <source>
        <strain evidence="1">ISS1029</strain>
    </source>
</reference>
<accession>A0A0V1F313</accession>
<name>A0A0V1F313_9BILA</name>